<reference evidence="2" key="1">
    <citation type="submission" date="2017-10" db="EMBL/GenBank/DDBJ databases">
        <title>Rapid genome shrinkage in a self-fertile nematode reveals novel sperm competition proteins.</title>
        <authorList>
            <person name="Yin D."/>
            <person name="Schwarz E.M."/>
            <person name="Thomas C.G."/>
            <person name="Felde R.L."/>
            <person name="Korf I.F."/>
            <person name="Cutter A.D."/>
            <person name="Schartner C.M."/>
            <person name="Ralston E.J."/>
            <person name="Meyer B.J."/>
            <person name="Haag E.S."/>
        </authorList>
    </citation>
    <scope>NUCLEOTIDE SEQUENCE [LARGE SCALE GENOMIC DNA]</scope>
    <source>
        <strain evidence="2">JU1422</strain>
    </source>
</reference>
<sequence>MTAIKQENHLQFSERRVILRPGDFDLIYVDSSTTTERKHLLDWCQREEALRFLANQDFDENQADIDEFPEDENE</sequence>
<accession>A0A2G5SAM5</accession>
<name>A0A2G5SAM5_9PELO</name>
<evidence type="ECO:0000313" key="1">
    <source>
        <dbReference type="EMBL" id="PIC11953.1"/>
    </source>
</evidence>
<proteinExistence type="predicted"/>
<keyword evidence="2" id="KW-1185">Reference proteome</keyword>
<evidence type="ECO:0000313" key="2">
    <source>
        <dbReference type="Proteomes" id="UP000230233"/>
    </source>
</evidence>
<dbReference type="AlphaFoldDB" id="A0A2G5SAM5"/>
<protein>
    <submittedName>
        <fullName evidence="1">Uncharacterized protein</fullName>
    </submittedName>
</protein>
<organism evidence="1 2">
    <name type="scientific">Caenorhabditis nigoni</name>
    <dbReference type="NCBI Taxonomy" id="1611254"/>
    <lineage>
        <taxon>Eukaryota</taxon>
        <taxon>Metazoa</taxon>
        <taxon>Ecdysozoa</taxon>
        <taxon>Nematoda</taxon>
        <taxon>Chromadorea</taxon>
        <taxon>Rhabditida</taxon>
        <taxon>Rhabditina</taxon>
        <taxon>Rhabditomorpha</taxon>
        <taxon>Rhabditoidea</taxon>
        <taxon>Rhabditidae</taxon>
        <taxon>Peloderinae</taxon>
        <taxon>Caenorhabditis</taxon>
    </lineage>
</organism>
<gene>
    <name evidence="1" type="ORF">B9Z55_028748</name>
</gene>
<comment type="caution">
    <text evidence="1">The sequence shown here is derived from an EMBL/GenBank/DDBJ whole genome shotgun (WGS) entry which is preliminary data.</text>
</comment>
<dbReference type="Proteomes" id="UP000230233">
    <property type="component" value="Unassembled WGS sequence"/>
</dbReference>
<dbReference type="EMBL" id="PDUG01000033">
    <property type="protein sequence ID" value="PIC11953.1"/>
    <property type="molecule type" value="Genomic_DNA"/>
</dbReference>